<name>A0A8S9WZU9_APOLU</name>
<dbReference type="Proteomes" id="UP000466442">
    <property type="component" value="Unassembled WGS sequence"/>
</dbReference>
<dbReference type="EMBL" id="WIXP02000013">
    <property type="protein sequence ID" value="KAF6201326.1"/>
    <property type="molecule type" value="Genomic_DNA"/>
</dbReference>
<evidence type="ECO:0000313" key="3">
    <source>
        <dbReference type="Proteomes" id="UP000466442"/>
    </source>
</evidence>
<feature type="signal peptide" evidence="1">
    <location>
        <begin position="1"/>
        <end position="21"/>
    </location>
</feature>
<sequence length="293" mass="30915">MARMIISSLFLASFVLSGAFAALLPDILPNILPDVLPDVLPVTKSAAKAQLWRGAGAGKGQVNGRITWWTANVNADPTLTPECKACCAAAAKEIRVSILAEIDNVASTLVAKIDETLSILLAAVWTEILGLLGGANGLIAGIVVDLENDLASAKQTCILQTANGADQSPRDIPKGAAKSQVIAVTQQGMEDFNARIAKWTSTLKDPELTLDVKECSSDARSKITAIAFKDVDEAINKSIQMVDSTEHISIGDLISILGQQQAIVATIAVQMGSSLEEAKQTCIQQHLSTIEVD</sequence>
<accession>A0A8S9WZU9</accession>
<organism evidence="2 3">
    <name type="scientific">Apolygus lucorum</name>
    <name type="common">Small green plant bug</name>
    <name type="synonym">Lygocoris lucorum</name>
    <dbReference type="NCBI Taxonomy" id="248454"/>
    <lineage>
        <taxon>Eukaryota</taxon>
        <taxon>Metazoa</taxon>
        <taxon>Ecdysozoa</taxon>
        <taxon>Arthropoda</taxon>
        <taxon>Hexapoda</taxon>
        <taxon>Insecta</taxon>
        <taxon>Pterygota</taxon>
        <taxon>Neoptera</taxon>
        <taxon>Paraneoptera</taxon>
        <taxon>Hemiptera</taxon>
        <taxon>Heteroptera</taxon>
        <taxon>Panheteroptera</taxon>
        <taxon>Cimicomorpha</taxon>
        <taxon>Miridae</taxon>
        <taxon>Mirini</taxon>
        <taxon>Apolygus</taxon>
    </lineage>
</organism>
<dbReference type="AlphaFoldDB" id="A0A8S9WZU9"/>
<keyword evidence="3" id="KW-1185">Reference proteome</keyword>
<reference evidence="2" key="1">
    <citation type="journal article" date="2021" name="Mol. Ecol. Resour.">
        <title>Apolygus lucorum genome provides insights into omnivorousness and mesophyll feeding.</title>
        <authorList>
            <person name="Liu Y."/>
            <person name="Liu H."/>
            <person name="Wang H."/>
            <person name="Huang T."/>
            <person name="Liu B."/>
            <person name="Yang B."/>
            <person name="Yin L."/>
            <person name="Li B."/>
            <person name="Zhang Y."/>
            <person name="Zhang S."/>
            <person name="Jiang F."/>
            <person name="Zhang X."/>
            <person name="Ren Y."/>
            <person name="Wang B."/>
            <person name="Wang S."/>
            <person name="Lu Y."/>
            <person name="Wu K."/>
            <person name="Fan W."/>
            <person name="Wang G."/>
        </authorList>
    </citation>
    <scope>NUCLEOTIDE SEQUENCE</scope>
    <source>
        <strain evidence="2">12Hb</strain>
    </source>
</reference>
<comment type="caution">
    <text evidence="2">The sequence shown here is derived from an EMBL/GenBank/DDBJ whole genome shotgun (WGS) entry which is preliminary data.</text>
</comment>
<evidence type="ECO:0000256" key="1">
    <source>
        <dbReference type="SAM" id="SignalP"/>
    </source>
</evidence>
<evidence type="ECO:0000313" key="2">
    <source>
        <dbReference type="EMBL" id="KAF6201326.1"/>
    </source>
</evidence>
<evidence type="ECO:0008006" key="4">
    <source>
        <dbReference type="Google" id="ProtNLM"/>
    </source>
</evidence>
<gene>
    <name evidence="2" type="ORF">GE061_005774</name>
</gene>
<proteinExistence type="predicted"/>
<protein>
    <recommendedName>
        <fullName evidence="4">Protein TsetseEP domain-containing protein</fullName>
    </recommendedName>
</protein>
<keyword evidence="1" id="KW-0732">Signal</keyword>
<feature type="chain" id="PRO_5035925435" description="Protein TsetseEP domain-containing protein" evidence="1">
    <location>
        <begin position="22"/>
        <end position="293"/>
    </location>
</feature>